<dbReference type="EMBL" id="CATQJA010002625">
    <property type="protein sequence ID" value="CAJ0573993.1"/>
    <property type="molecule type" value="Genomic_DNA"/>
</dbReference>
<evidence type="ECO:0000256" key="3">
    <source>
        <dbReference type="SAM" id="SignalP"/>
    </source>
</evidence>
<feature type="transmembrane region" description="Helical" evidence="2">
    <location>
        <begin position="99"/>
        <end position="124"/>
    </location>
</feature>
<evidence type="ECO:0000256" key="2">
    <source>
        <dbReference type="SAM" id="Phobius"/>
    </source>
</evidence>
<evidence type="ECO:0000313" key="4">
    <source>
        <dbReference type="EMBL" id="CAJ0573993.1"/>
    </source>
</evidence>
<protein>
    <submittedName>
        <fullName evidence="4">Uncharacterized protein</fullName>
    </submittedName>
</protein>
<gene>
    <name evidence="4" type="ORF">MSPICULIGERA_LOCUS12337</name>
</gene>
<keyword evidence="5" id="KW-1185">Reference proteome</keyword>
<keyword evidence="2" id="KW-1133">Transmembrane helix</keyword>
<feature type="chain" id="PRO_5041467965" evidence="3">
    <location>
        <begin position="19"/>
        <end position="206"/>
    </location>
</feature>
<keyword evidence="2" id="KW-0472">Membrane</keyword>
<dbReference type="Proteomes" id="UP001177023">
    <property type="component" value="Unassembled WGS sequence"/>
</dbReference>
<feature type="region of interest" description="Disordered" evidence="1">
    <location>
        <begin position="23"/>
        <end position="64"/>
    </location>
</feature>
<reference evidence="4" key="1">
    <citation type="submission" date="2023-06" db="EMBL/GenBank/DDBJ databases">
        <authorList>
            <person name="Delattre M."/>
        </authorList>
    </citation>
    <scope>NUCLEOTIDE SEQUENCE</scope>
    <source>
        <strain evidence="4">AF72</strain>
    </source>
</reference>
<feature type="region of interest" description="Disordered" evidence="1">
    <location>
        <begin position="138"/>
        <end position="206"/>
    </location>
</feature>
<comment type="caution">
    <text evidence="4">The sequence shown here is derived from an EMBL/GenBank/DDBJ whole genome shotgun (WGS) entry which is preliminary data.</text>
</comment>
<evidence type="ECO:0000256" key="1">
    <source>
        <dbReference type="SAM" id="MobiDB-lite"/>
    </source>
</evidence>
<feature type="compositionally biased region" description="Basic and acidic residues" evidence="1">
    <location>
        <begin position="160"/>
        <end position="194"/>
    </location>
</feature>
<proteinExistence type="predicted"/>
<feature type="non-terminal residue" evidence="4">
    <location>
        <position position="206"/>
    </location>
</feature>
<organism evidence="4 5">
    <name type="scientific">Mesorhabditis spiculigera</name>
    <dbReference type="NCBI Taxonomy" id="96644"/>
    <lineage>
        <taxon>Eukaryota</taxon>
        <taxon>Metazoa</taxon>
        <taxon>Ecdysozoa</taxon>
        <taxon>Nematoda</taxon>
        <taxon>Chromadorea</taxon>
        <taxon>Rhabditida</taxon>
        <taxon>Rhabditina</taxon>
        <taxon>Rhabditomorpha</taxon>
        <taxon>Rhabditoidea</taxon>
        <taxon>Rhabditidae</taxon>
        <taxon>Mesorhabditinae</taxon>
        <taxon>Mesorhabditis</taxon>
    </lineage>
</organism>
<feature type="compositionally biased region" description="Polar residues" evidence="1">
    <location>
        <begin position="24"/>
        <end position="53"/>
    </location>
</feature>
<feature type="signal peptide" evidence="3">
    <location>
        <begin position="1"/>
        <end position="18"/>
    </location>
</feature>
<evidence type="ECO:0000313" key="5">
    <source>
        <dbReference type="Proteomes" id="UP001177023"/>
    </source>
</evidence>
<keyword evidence="2" id="KW-0812">Transmembrane</keyword>
<sequence>MQRLLWLFFFISCHIVVSQGGQAGNTPSNEPVAKTNTSSAPVSDSTAASSSNDEPPEGDGSELDGRVQQLDARFWQLEKRLNKSVHASAVLEELKQDTLFLIGSIGVFGAAILCLCLSTCVLGCQVIKLQKAVKPTVAKEPSVSPSPKVPPVVNDVESVASKRDSTTSTADGHRLSKQETLEKEGNDGHYEDCSFSKPVTPKHTEA</sequence>
<name>A0AA36CS45_9BILA</name>
<keyword evidence="3" id="KW-0732">Signal</keyword>
<accession>A0AA36CS45</accession>
<dbReference type="AlphaFoldDB" id="A0AA36CS45"/>